<accession>A0A7W7LHT5</accession>
<proteinExistence type="predicted"/>
<organism evidence="2 3">
    <name type="scientific">Streptomyces netropsis</name>
    <name type="common">Streptoverticillium netropsis</name>
    <dbReference type="NCBI Taxonomy" id="55404"/>
    <lineage>
        <taxon>Bacteria</taxon>
        <taxon>Bacillati</taxon>
        <taxon>Actinomycetota</taxon>
        <taxon>Actinomycetes</taxon>
        <taxon>Kitasatosporales</taxon>
        <taxon>Streptomycetaceae</taxon>
        <taxon>Streptomyces</taxon>
    </lineage>
</organism>
<protein>
    <submittedName>
        <fullName evidence="2">Uncharacterized protein</fullName>
    </submittedName>
</protein>
<dbReference type="AlphaFoldDB" id="A0A7W7LHT5"/>
<dbReference type="EMBL" id="JACHJG010000019">
    <property type="protein sequence ID" value="MBB4890439.1"/>
    <property type="molecule type" value="Genomic_DNA"/>
</dbReference>
<evidence type="ECO:0000313" key="2">
    <source>
        <dbReference type="EMBL" id="MBB4890439.1"/>
    </source>
</evidence>
<feature type="compositionally biased region" description="Gly residues" evidence="1">
    <location>
        <begin position="1"/>
        <end position="11"/>
    </location>
</feature>
<reference evidence="2 3" key="1">
    <citation type="submission" date="2020-08" db="EMBL/GenBank/DDBJ databases">
        <title>Genomic Encyclopedia of Type Strains, Phase III (KMG-III): the genomes of soil and plant-associated and newly described type strains.</title>
        <authorList>
            <person name="Whitman W."/>
        </authorList>
    </citation>
    <scope>NUCLEOTIDE SEQUENCE [LARGE SCALE GENOMIC DNA]</scope>
    <source>
        <strain evidence="2 3">CECT 3265</strain>
    </source>
</reference>
<feature type="region of interest" description="Disordered" evidence="1">
    <location>
        <begin position="1"/>
        <end position="40"/>
    </location>
</feature>
<evidence type="ECO:0000313" key="3">
    <source>
        <dbReference type="Proteomes" id="UP000556436"/>
    </source>
</evidence>
<sequence>MLGSAGLGRCGGMEVHPAGAGSPTPLTSRAAEVSGPEDGP</sequence>
<evidence type="ECO:0000256" key="1">
    <source>
        <dbReference type="SAM" id="MobiDB-lite"/>
    </source>
</evidence>
<dbReference type="Proteomes" id="UP000556436">
    <property type="component" value="Unassembled WGS sequence"/>
</dbReference>
<comment type="caution">
    <text evidence="2">The sequence shown here is derived from an EMBL/GenBank/DDBJ whole genome shotgun (WGS) entry which is preliminary data.</text>
</comment>
<keyword evidence="3" id="KW-1185">Reference proteome</keyword>
<name>A0A7W7LHT5_STRNE</name>
<gene>
    <name evidence="2" type="ORF">FHS38_006524</name>
</gene>